<dbReference type="InterPro" id="IPR004518">
    <property type="entry name" value="MazG-like_dom"/>
</dbReference>
<dbReference type="SUPFAM" id="SSF101386">
    <property type="entry name" value="all-alpha NTP pyrophosphatases"/>
    <property type="match status" value="1"/>
</dbReference>
<keyword evidence="3" id="KW-1185">Reference proteome</keyword>
<organism evidence="2 3">
    <name type="scientific">Vagococcus fessus</name>
    <dbReference type="NCBI Taxonomy" id="120370"/>
    <lineage>
        <taxon>Bacteria</taxon>
        <taxon>Bacillati</taxon>
        <taxon>Bacillota</taxon>
        <taxon>Bacilli</taxon>
        <taxon>Lactobacillales</taxon>
        <taxon>Enterococcaceae</taxon>
        <taxon>Vagococcus</taxon>
    </lineage>
</organism>
<comment type="caution">
    <text evidence="2">The sequence shown here is derived from an EMBL/GenBank/DDBJ whole genome shotgun (WGS) entry which is preliminary data.</text>
</comment>
<dbReference type="InterPro" id="IPR011379">
    <property type="entry name" value="MazG-related_GP37"/>
</dbReference>
<proteinExistence type="predicted"/>
<accession>A0A430A828</accession>
<dbReference type="EMBL" id="NGJY01000002">
    <property type="protein sequence ID" value="RSU03224.1"/>
    <property type="molecule type" value="Genomic_DNA"/>
</dbReference>
<dbReference type="PIRSF" id="PIRSF006639">
    <property type="entry name" value="UCP006639_pph"/>
    <property type="match status" value="1"/>
</dbReference>
<dbReference type="AlphaFoldDB" id="A0A430A828"/>
<dbReference type="Gene3D" id="1.10.287.1080">
    <property type="entry name" value="MazG-like"/>
    <property type="match status" value="1"/>
</dbReference>
<dbReference type="RefSeq" id="WP_126831435.1">
    <property type="nucleotide sequence ID" value="NZ_CBCRYB010000010.1"/>
</dbReference>
<dbReference type="CDD" id="cd11541">
    <property type="entry name" value="NTP-PPase_u4"/>
    <property type="match status" value="1"/>
</dbReference>
<dbReference type="Proteomes" id="UP000287101">
    <property type="component" value="Unassembled WGS sequence"/>
</dbReference>
<evidence type="ECO:0000313" key="2">
    <source>
        <dbReference type="EMBL" id="RSU03224.1"/>
    </source>
</evidence>
<evidence type="ECO:0000259" key="1">
    <source>
        <dbReference type="Pfam" id="PF03819"/>
    </source>
</evidence>
<dbReference type="GO" id="GO:0016787">
    <property type="term" value="F:hydrolase activity"/>
    <property type="evidence" value="ECO:0007669"/>
    <property type="project" value="UniProtKB-KW"/>
</dbReference>
<evidence type="ECO:0000313" key="3">
    <source>
        <dbReference type="Proteomes" id="UP000287101"/>
    </source>
</evidence>
<protein>
    <submittedName>
        <fullName evidence="2">Nucleotide pyrophosphohydrolase</fullName>
    </submittedName>
</protein>
<sequence>MEFNEYQGLANQSLAGDEQVLTKCALGLASETGEVLELIQKYTFDHYDLTKEALIKEMGDVLWYLSQISEWADIPFEEVAKQNITMLQERYPERFEKKRD</sequence>
<dbReference type="OrthoDB" id="350573at2"/>
<feature type="domain" description="NTP pyrophosphohydrolase MazG-like" evidence="1">
    <location>
        <begin position="24"/>
        <end position="95"/>
    </location>
</feature>
<gene>
    <name evidence="2" type="ORF">CBF31_05770</name>
</gene>
<name>A0A430A828_9ENTE</name>
<reference evidence="2 3" key="1">
    <citation type="submission" date="2017-05" db="EMBL/GenBank/DDBJ databases">
        <title>Vagococcus spp. assemblies.</title>
        <authorList>
            <person name="Gulvik C.A."/>
        </authorList>
    </citation>
    <scope>NUCLEOTIDE SEQUENCE [LARGE SCALE GENOMIC DNA]</scope>
    <source>
        <strain evidence="2 3">CCUG 41755</strain>
    </source>
</reference>
<dbReference type="Pfam" id="PF03819">
    <property type="entry name" value="MazG"/>
    <property type="match status" value="1"/>
</dbReference>
<keyword evidence="2" id="KW-0378">Hydrolase</keyword>